<dbReference type="EMBL" id="CABVHB010000003">
    <property type="protein sequence ID" value="VVM49888.1"/>
    <property type="molecule type" value="Genomic_DNA"/>
</dbReference>
<gene>
    <name evidence="2" type="ORF">PS673_00708</name>
</gene>
<organism evidence="2 3">
    <name type="scientific">Pseudomonas fluorescens</name>
    <dbReference type="NCBI Taxonomy" id="294"/>
    <lineage>
        <taxon>Bacteria</taxon>
        <taxon>Pseudomonadati</taxon>
        <taxon>Pseudomonadota</taxon>
        <taxon>Gammaproteobacteria</taxon>
        <taxon>Pseudomonadales</taxon>
        <taxon>Pseudomonadaceae</taxon>
        <taxon>Pseudomonas</taxon>
    </lineage>
</organism>
<dbReference type="InterPro" id="IPR015032">
    <property type="entry name" value="ThsB__TIR-like_domain"/>
</dbReference>
<name>A0A5E6Q3X8_PSEFL</name>
<dbReference type="Pfam" id="PF08937">
    <property type="entry name" value="ThsB_TIR"/>
    <property type="match status" value="1"/>
</dbReference>
<dbReference type="InterPro" id="IPR036490">
    <property type="entry name" value="ThsB_TIR-like_sf"/>
</dbReference>
<dbReference type="AlphaFoldDB" id="A0A5E6Q3X8"/>
<evidence type="ECO:0000259" key="1">
    <source>
        <dbReference type="Pfam" id="PF08937"/>
    </source>
</evidence>
<dbReference type="Proteomes" id="UP000344274">
    <property type="component" value="Unassembled WGS sequence"/>
</dbReference>
<feature type="domain" description="Thoeris protein ThsB TIR-like" evidence="1">
    <location>
        <begin position="22"/>
        <end position="117"/>
    </location>
</feature>
<protein>
    <recommendedName>
        <fullName evidence="1">Thoeris protein ThsB TIR-like domain-containing protein</fullName>
    </recommendedName>
</protein>
<sequence length="181" mass="20840">MQDDTLRKLLAALEKPVKHKIFVSYHHYLDQNYYEAFSKHFHDKLDAINDRSLDEEIDSDNVEYVMRRIREEYLKGTSCTIVLIGAETYTRKYIDWEISATLAKEHGLIGVYLPTAKRSEDGTKIIVPDRFYDNLNSGYASMMSWEAITASAEALDMYLKAAKAKSSSLIDNSRKKKQKNG</sequence>
<dbReference type="SUPFAM" id="SSF52206">
    <property type="entry name" value="Hypothetical protein MTH538"/>
    <property type="match status" value="1"/>
</dbReference>
<dbReference type="Gene3D" id="3.40.50.11200">
    <property type="match status" value="1"/>
</dbReference>
<evidence type="ECO:0000313" key="3">
    <source>
        <dbReference type="Proteomes" id="UP000344274"/>
    </source>
</evidence>
<accession>A0A5E6Q3X8</accession>
<reference evidence="2 3" key="1">
    <citation type="submission" date="2019-09" db="EMBL/GenBank/DDBJ databases">
        <authorList>
            <person name="Chandra G."/>
            <person name="Truman W A."/>
        </authorList>
    </citation>
    <scope>NUCLEOTIDE SEQUENCE [LARGE SCALE GENOMIC DNA]</scope>
    <source>
        <strain evidence="2">PS673</strain>
    </source>
</reference>
<dbReference type="RefSeq" id="WP_191629272.1">
    <property type="nucleotide sequence ID" value="NZ_CABVHB010000003.1"/>
</dbReference>
<proteinExistence type="predicted"/>
<evidence type="ECO:0000313" key="2">
    <source>
        <dbReference type="EMBL" id="VVM49888.1"/>
    </source>
</evidence>